<dbReference type="InterPro" id="IPR016177">
    <property type="entry name" value="DNA-bd_dom_sf"/>
</dbReference>
<dbReference type="InterPro" id="IPR032675">
    <property type="entry name" value="LRR_dom_sf"/>
</dbReference>
<keyword evidence="1" id="KW-0479">Metal-binding</keyword>
<evidence type="ECO:0000256" key="4">
    <source>
        <dbReference type="SAM" id="MobiDB-lite"/>
    </source>
</evidence>
<dbReference type="InterPro" id="IPR036047">
    <property type="entry name" value="F-box-like_dom_sf"/>
</dbReference>
<feature type="compositionally biased region" description="Low complexity" evidence="4">
    <location>
        <begin position="352"/>
        <end position="371"/>
    </location>
</feature>
<keyword evidence="3" id="KW-0862">Zinc</keyword>
<accession>A0A2A4JDW6</accession>
<dbReference type="GO" id="GO:0003677">
    <property type="term" value="F:DNA binding"/>
    <property type="evidence" value="ECO:0007669"/>
    <property type="project" value="InterPro"/>
</dbReference>
<dbReference type="Gene3D" id="3.30.890.10">
    <property type="entry name" value="Methyl-cpg-binding Protein 2, Chain A"/>
    <property type="match status" value="1"/>
</dbReference>
<dbReference type="AlphaFoldDB" id="A0A2A4JDW6"/>
<dbReference type="Gene3D" id="3.80.10.10">
    <property type="entry name" value="Ribonuclease Inhibitor"/>
    <property type="match status" value="1"/>
</dbReference>
<dbReference type="SMART" id="SM00249">
    <property type="entry name" value="PHD"/>
    <property type="match status" value="2"/>
</dbReference>
<evidence type="ECO:0000256" key="3">
    <source>
        <dbReference type="ARBA" id="ARBA00022833"/>
    </source>
</evidence>
<sequence>MSEEMAVSDNTTGDEAKVTNDEATTAAVPEPETVAEEAPPEPIAPVAEEPPALAEEEPAVPDPEEVQPKEPKIEDEEPTDVKKEPESDDTDIPIDPPEDIDIKNEDEVFVKDEIETFEHNIEEHISRGIKRRASSTFSDDGDEEFKGFDDIKAEIKTEGYLSILERLEEEVTAASKDLVPLKTVLATLHPPGRASKRPRKDTDGSRPSSALSSRSDGDAATDASAASSPAQRGRRATTEMSSPLLRVPLERGWKRELVFRAALDAHSRRNADIYYYTPAGKKLRSTREVAEHLAGTGLTVENFSFFKEPLGVDDPEKEIIRDAKLIRRVESPVAAAPAPVEGKRTPKPKPPKGASPEPAAPAQPAKSPPAKLKSESGRALQPCSMSCGRGAVPSLSCAACLCLYHPACVGLRAAPPDPFFCKRAGSMSCGRGAVPSLSCAACLCLYHPACVGLRAAPPDPFFCKNCRKSSSPPLEPPPLTHKSGVTTASIPVPVPVPVPVLAPVPRRVPVPVPVPVPAKVPRDKRVLLRMKVAGGTPDGERVEARRTRVTNGAAVTAASPRRRARQRPDDTDHFTAFYNKAQENNYNVVVQIFQYLGMRELAQCARVCRLWRQLAATPALWRHVRMKNSHVSDWAGLCAALKRHGTKRLDLRKMLLPQNDTVFWEQFAQHIPVVDTLERIEMCRCPARAVEAVCRGLPGLRSLAALAIRDAVLDPAPLAALPLLHELRLKSMAGLSLSQDLRHLAALTQLTHLSLTSIKELGWCACDVIGSLPALESLELGECTFRAGFAAVLARLARLRRLRLERGSSAAAADVLRALARLPLLTRLELVNIDVKPGFDDALAECRNVQRLLIIPTYVSQSATTNRQVLSGVLRLRESLTHLMWGVTIELLRVTELFIDQCEQAGSPKRRDVGECIPVLKPVPGCRLPDAAAVAGPPQVEILPLPTLQRLLSQQLPTTKLKLLRIPFHATWRQSLADFQ</sequence>
<feature type="compositionally biased region" description="Low complexity" evidence="4">
    <location>
        <begin position="205"/>
        <end position="230"/>
    </location>
</feature>
<dbReference type="SUPFAM" id="SSF54171">
    <property type="entry name" value="DNA-binding domain"/>
    <property type="match status" value="1"/>
</dbReference>
<dbReference type="SMART" id="SM00391">
    <property type="entry name" value="MBD"/>
    <property type="match status" value="1"/>
</dbReference>
<dbReference type="CDD" id="cd00122">
    <property type="entry name" value="MBD"/>
    <property type="match status" value="1"/>
</dbReference>
<feature type="region of interest" description="Disordered" evidence="4">
    <location>
        <begin position="331"/>
        <end position="375"/>
    </location>
</feature>
<gene>
    <name evidence="6" type="ORF">B5V51_3175</name>
</gene>
<proteinExistence type="predicted"/>
<feature type="region of interest" description="Disordered" evidence="4">
    <location>
        <begin position="189"/>
        <end position="243"/>
    </location>
</feature>
<dbReference type="SUPFAM" id="SSF52047">
    <property type="entry name" value="RNI-like"/>
    <property type="match status" value="1"/>
</dbReference>
<evidence type="ECO:0000259" key="5">
    <source>
        <dbReference type="PROSITE" id="PS50982"/>
    </source>
</evidence>
<feature type="compositionally biased region" description="Low complexity" evidence="4">
    <location>
        <begin position="22"/>
        <end position="32"/>
    </location>
</feature>
<comment type="caution">
    <text evidence="6">The sequence shown here is derived from an EMBL/GenBank/DDBJ whole genome shotgun (WGS) entry which is preliminary data.</text>
</comment>
<feature type="domain" description="MBD" evidence="5">
    <location>
        <begin position="239"/>
        <end position="310"/>
    </location>
</feature>
<feature type="region of interest" description="Disordered" evidence="4">
    <location>
        <begin position="1"/>
        <end position="105"/>
    </location>
</feature>
<organism evidence="6">
    <name type="scientific">Heliothis virescens</name>
    <name type="common">Tobacco budworm moth</name>
    <dbReference type="NCBI Taxonomy" id="7102"/>
    <lineage>
        <taxon>Eukaryota</taxon>
        <taxon>Metazoa</taxon>
        <taxon>Ecdysozoa</taxon>
        <taxon>Arthropoda</taxon>
        <taxon>Hexapoda</taxon>
        <taxon>Insecta</taxon>
        <taxon>Pterygota</taxon>
        <taxon>Neoptera</taxon>
        <taxon>Endopterygota</taxon>
        <taxon>Lepidoptera</taxon>
        <taxon>Glossata</taxon>
        <taxon>Ditrysia</taxon>
        <taxon>Noctuoidea</taxon>
        <taxon>Noctuidae</taxon>
        <taxon>Heliothinae</taxon>
        <taxon>Heliothis</taxon>
    </lineage>
</organism>
<dbReference type="Gene3D" id="3.30.40.10">
    <property type="entry name" value="Zinc/RING finger domain, C3HC4 (zinc finger)"/>
    <property type="match status" value="1"/>
</dbReference>
<dbReference type="Pfam" id="PF01429">
    <property type="entry name" value="MBD"/>
    <property type="match status" value="1"/>
</dbReference>
<dbReference type="Pfam" id="PF12937">
    <property type="entry name" value="F-box-like"/>
    <property type="match status" value="1"/>
</dbReference>
<dbReference type="GO" id="GO:0008270">
    <property type="term" value="F:zinc ion binding"/>
    <property type="evidence" value="ECO:0007669"/>
    <property type="project" value="UniProtKB-KW"/>
</dbReference>
<dbReference type="InterPro" id="IPR011011">
    <property type="entry name" value="Znf_FYVE_PHD"/>
</dbReference>
<dbReference type="EMBL" id="NWSH01001737">
    <property type="protein sequence ID" value="PCG70277.1"/>
    <property type="molecule type" value="Genomic_DNA"/>
</dbReference>
<reference evidence="6" key="1">
    <citation type="submission" date="2017-09" db="EMBL/GenBank/DDBJ databases">
        <title>Contemporary evolution of a Lepidopteran species, Heliothis virescens, in response to modern agricultural practices.</title>
        <authorList>
            <person name="Fritz M.L."/>
            <person name="Deyonke A.M."/>
            <person name="Papanicolaou A."/>
            <person name="Micinski S."/>
            <person name="Westbrook J."/>
            <person name="Gould F."/>
        </authorList>
    </citation>
    <scope>NUCLEOTIDE SEQUENCE [LARGE SCALE GENOMIC DNA]</scope>
    <source>
        <strain evidence="6">HvINT-</strain>
        <tissue evidence="6">Whole body</tissue>
    </source>
</reference>
<dbReference type="STRING" id="7102.A0A2A4JDW6"/>
<dbReference type="InterPro" id="IPR001965">
    <property type="entry name" value="Znf_PHD"/>
</dbReference>
<dbReference type="SUPFAM" id="SSF57903">
    <property type="entry name" value="FYVE/PHD zinc finger"/>
    <property type="match status" value="2"/>
</dbReference>
<dbReference type="InterPro" id="IPR013083">
    <property type="entry name" value="Znf_RING/FYVE/PHD"/>
</dbReference>
<dbReference type="Gene3D" id="1.20.1280.50">
    <property type="match status" value="1"/>
</dbReference>
<dbReference type="PROSITE" id="PS50982">
    <property type="entry name" value="MBD"/>
    <property type="match status" value="1"/>
</dbReference>
<keyword evidence="2" id="KW-0863">Zinc-finger</keyword>
<evidence type="ECO:0000313" key="6">
    <source>
        <dbReference type="EMBL" id="PCG70277.1"/>
    </source>
</evidence>
<protein>
    <recommendedName>
        <fullName evidence="5">MBD domain-containing protein</fullName>
    </recommendedName>
</protein>
<feature type="region of interest" description="Disordered" evidence="4">
    <location>
        <begin position="125"/>
        <end position="145"/>
    </location>
</feature>
<dbReference type="PANTHER" id="PTHR15739:SF5">
    <property type="entry name" value="LD23158P"/>
    <property type="match status" value="1"/>
</dbReference>
<evidence type="ECO:0000256" key="1">
    <source>
        <dbReference type="ARBA" id="ARBA00022723"/>
    </source>
</evidence>
<dbReference type="InterPro" id="IPR052283">
    <property type="entry name" value="GenomicStab_NeuMorph_Reg"/>
</dbReference>
<dbReference type="InterPro" id="IPR001810">
    <property type="entry name" value="F-box_dom"/>
</dbReference>
<dbReference type="PANTHER" id="PTHR15739">
    <property type="entry name" value="ZINC FINGER PROTEIN"/>
    <property type="match status" value="1"/>
</dbReference>
<evidence type="ECO:0000256" key="2">
    <source>
        <dbReference type="ARBA" id="ARBA00022771"/>
    </source>
</evidence>
<feature type="compositionally biased region" description="Low complexity" evidence="4">
    <location>
        <begin position="44"/>
        <end position="53"/>
    </location>
</feature>
<dbReference type="SUPFAM" id="SSF81383">
    <property type="entry name" value="F-box domain"/>
    <property type="match status" value="1"/>
</dbReference>
<feature type="compositionally biased region" description="Acidic residues" evidence="4">
    <location>
        <begin position="54"/>
        <end position="65"/>
    </location>
</feature>
<name>A0A2A4JDW6_HELVI</name>
<dbReference type="InterPro" id="IPR001739">
    <property type="entry name" value="Methyl_CpG_DNA-bd"/>
</dbReference>
<feature type="compositionally biased region" description="Acidic residues" evidence="4">
    <location>
        <begin position="86"/>
        <end position="99"/>
    </location>
</feature>